<accession>A0A5C6XCH9</accession>
<dbReference type="NCBIfam" id="NF002017">
    <property type="entry name" value="PRK00823.1-2"/>
    <property type="match status" value="1"/>
</dbReference>
<keyword evidence="3 4" id="KW-0456">Lyase</keyword>
<comment type="similarity">
    <text evidence="2 4">Belongs to the pterin-4-alpha-carbinolamine dehydratase family.</text>
</comment>
<dbReference type="EMBL" id="VOSM01000001">
    <property type="protein sequence ID" value="TXD39111.1"/>
    <property type="molecule type" value="Genomic_DNA"/>
</dbReference>
<keyword evidence="6" id="KW-1185">Reference proteome</keyword>
<evidence type="ECO:0000313" key="5">
    <source>
        <dbReference type="EMBL" id="TXD39111.1"/>
    </source>
</evidence>
<dbReference type="InterPro" id="IPR001533">
    <property type="entry name" value="Pterin_deHydtase"/>
</dbReference>
<protein>
    <recommendedName>
        <fullName evidence="4">Putative pterin-4-alpha-carbinolamine dehydratase</fullName>
        <shortName evidence="4">PHS</shortName>
        <ecNumber evidence="4">4.2.1.96</ecNumber>
    </recommendedName>
    <alternativeName>
        <fullName evidence="4">4-alpha-hydroxy-tetrahydropterin dehydratase</fullName>
    </alternativeName>
    <alternativeName>
        <fullName evidence="4">Pterin carbinolamine dehydratase</fullName>
        <shortName evidence="4">PCD</shortName>
    </alternativeName>
</protein>
<dbReference type="PANTHER" id="PTHR12599:SF0">
    <property type="entry name" value="PTERIN-4-ALPHA-CARBINOLAMINE DEHYDRATASE"/>
    <property type="match status" value="1"/>
</dbReference>
<evidence type="ECO:0000256" key="2">
    <source>
        <dbReference type="ARBA" id="ARBA00006472"/>
    </source>
</evidence>
<dbReference type="Pfam" id="PF01329">
    <property type="entry name" value="Pterin_4a"/>
    <property type="match status" value="1"/>
</dbReference>
<dbReference type="Proteomes" id="UP000321412">
    <property type="component" value="Unassembled WGS sequence"/>
</dbReference>
<dbReference type="GO" id="GO:0008124">
    <property type="term" value="F:4-alpha-hydroxytetrahydrobiopterin dehydratase activity"/>
    <property type="evidence" value="ECO:0007669"/>
    <property type="project" value="UniProtKB-UniRule"/>
</dbReference>
<dbReference type="HAMAP" id="MF_00434">
    <property type="entry name" value="Pterin_4_alpha"/>
    <property type="match status" value="1"/>
</dbReference>
<proteinExistence type="inferred from homology"/>
<dbReference type="InterPro" id="IPR036428">
    <property type="entry name" value="PCD_sf"/>
</dbReference>
<dbReference type="OrthoDB" id="15077at2"/>
<dbReference type="GO" id="GO:0006729">
    <property type="term" value="P:tetrahydrobiopterin biosynthetic process"/>
    <property type="evidence" value="ECO:0007669"/>
    <property type="project" value="InterPro"/>
</dbReference>
<dbReference type="RefSeq" id="WP_146979544.1">
    <property type="nucleotide sequence ID" value="NZ_VOSM01000001.1"/>
</dbReference>
<dbReference type="AlphaFoldDB" id="A0A5C6XCH9"/>
<comment type="caution">
    <text evidence="5">The sequence shown here is derived from an EMBL/GenBank/DDBJ whole genome shotgun (WGS) entry which is preliminary data.</text>
</comment>
<dbReference type="Gene3D" id="3.30.1360.20">
    <property type="entry name" value="Transcriptional coactivator/pterin dehydratase"/>
    <property type="match status" value="1"/>
</dbReference>
<comment type="catalytic activity">
    <reaction evidence="1 4">
        <text>(4aS,6R)-4a-hydroxy-L-erythro-5,6,7,8-tetrahydrobiopterin = (6R)-L-erythro-6,7-dihydrobiopterin + H2O</text>
        <dbReference type="Rhea" id="RHEA:11920"/>
        <dbReference type="ChEBI" id="CHEBI:15377"/>
        <dbReference type="ChEBI" id="CHEBI:15642"/>
        <dbReference type="ChEBI" id="CHEBI:43120"/>
        <dbReference type="EC" id="4.2.1.96"/>
    </reaction>
</comment>
<evidence type="ECO:0000256" key="4">
    <source>
        <dbReference type="HAMAP-Rule" id="MF_00434"/>
    </source>
</evidence>
<dbReference type="SUPFAM" id="SSF55248">
    <property type="entry name" value="PCD-like"/>
    <property type="match status" value="1"/>
</dbReference>
<sequence>MPPALLDEASIDARLKKLNGWRRDGDAIKRELHFDSFMDAIAFIKRIAPLADAADHHPELFNVYDRVELTLTTHDAGGLTAKDFDLAEAIDAVVT</sequence>
<name>A0A5C6XCH9_9DELT</name>
<reference evidence="5 6" key="1">
    <citation type="submission" date="2019-08" db="EMBL/GenBank/DDBJ databases">
        <title>Bradymonadales sp. TMQ4.</title>
        <authorList>
            <person name="Liang Q."/>
        </authorList>
    </citation>
    <scope>NUCLEOTIDE SEQUENCE [LARGE SCALE GENOMIC DNA]</scope>
    <source>
        <strain evidence="5 6">TMQ4</strain>
    </source>
</reference>
<evidence type="ECO:0000256" key="1">
    <source>
        <dbReference type="ARBA" id="ARBA00001554"/>
    </source>
</evidence>
<dbReference type="PANTHER" id="PTHR12599">
    <property type="entry name" value="PTERIN-4-ALPHA-CARBINOLAMINE DEHYDRATASE"/>
    <property type="match status" value="1"/>
</dbReference>
<organism evidence="5 6">
    <name type="scientific">Lujinxingia vulgaris</name>
    <dbReference type="NCBI Taxonomy" id="2600176"/>
    <lineage>
        <taxon>Bacteria</taxon>
        <taxon>Deltaproteobacteria</taxon>
        <taxon>Bradymonadales</taxon>
        <taxon>Lujinxingiaceae</taxon>
        <taxon>Lujinxingia</taxon>
    </lineage>
</organism>
<evidence type="ECO:0000313" key="6">
    <source>
        <dbReference type="Proteomes" id="UP000321412"/>
    </source>
</evidence>
<dbReference type="EC" id="4.2.1.96" evidence="4"/>
<gene>
    <name evidence="5" type="ORF">FRC98_01530</name>
</gene>
<evidence type="ECO:0000256" key="3">
    <source>
        <dbReference type="ARBA" id="ARBA00023239"/>
    </source>
</evidence>